<dbReference type="AlphaFoldDB" id="A0AAV1C1Z6"/>
<proteinExistence type="predicted"/>
<dbReference type="PANTHER" id="PTHR19338:SF73">
    <property type="entry name" value="DISEASE RESISTANCE PROTEIN RGA2-LIKE"/>
    <property type="match status" value="1"/>
</dbReference>
<reference evidence="1" key="1">
    <citation type="submission" date="2023-03" db="EMBL/GenBank/DDBJ databases">
        <authorList>
            <person name="Julca I."/>
        </authorList>
    </citation>
    <scope>NUCLEOTIDE SEQUENCE</scope>
</reference>
<organism evidence="1 2">
    <name type="scientific">Oldenlandia corymbosa var. corymbosa</name>
    <dbReference type="NCBI Taxonomy" id="529605"/>
    <lineage>
        <taxon>Eukaryota</taxon>
        <taxon>Viridiplantae</taxon>
        <taxon>Streptophyta</taxon>
        <taxon>Embryophyta</taxon>
        <taxon>Tracheophyta</taxon>
        <taxon>Spermatophyta</taxon>
        <taxon>Magnoliopsida</taxon>
        <taxon>eudicotyledons</taxon>
        <taxon>Gunneridae</taxon>
        <taxon>Pentapetalae</taxon>
        <taxon>asterids</taxon>
        <taxon>lamiids</taxon>
        <taxon>Gentianales</taxon>
        <taxon>Rubiaceae</taxon>
        <taxon>Rubioideae</taxon>
        <taxon>Spermacoceae</taxon>
        <taxon>Hedyotis-Oldenlandia complex</taxon>
        <taxon>Oldenlandia</taxon>
    </lineage>
</organism>
<protein>
    <submittedName>
        <fullName evidence="1">OLC1v1024284C1</fullName>
    </submittedName>
</protein>
<dbReference type="EMBL" id="OX459118">
    <property type="protein sequence ID" value="CAI9089666.1"/>
    <property type="molecule type" value="Genomic_DNA"/>
</dbReference>
<sequence length="157" mass="17314">MEQFDHNGKLQALQSRIAAVAYETEFFLDSLVIGDALQTLVVILDAIKEEIKLIKAEVAASYIFHNQKQITGVGKTSVKMPSKGDVPVLNQVFVGLEDEIQTIIDKLTRGTSNKLDVISIVGMARLGKTNMAMKVYGHSFKMHIWSPDFGSSKLESS</sequence>
<accession>A0AAV1C1Z6</accession>
<dbReference type="SUPFAM" id="SSF52540">
    <property type="entry name" value="P-loop containing nucleoside triphosphate hydrolases"/>
    <property type="match status" value="1"/>
</dbReference>
<dbReference type="Proteomes" id="UP001161247">
    <property type="component" value="Chromosome 1"/>
</dbReference>
<evidence type="ECO:0000313" key="2">
    <source>
        <dbReference type="Proteomes" id="UP001161247"/>
    </source>
</evidence>
<keyword evidence="2" id="KW-1185">Reference proteome</keyword>
<evidence type="ECO:0000313" key="1">
    <source>
        <dbReference type="EMBL" id="CAI9089666.1"/>
    </source>
</evidence>
<dbReference type="InterPro" id="IPR027417">
    <property type="entry name" value="P-loop_NTPase"/>
</dbReference>
<dbReference type="PANTHER" id="PTHR19338">
    <property type="entry name" value="TRANSLOCASE OF INNER MITOCHONDRIAL MEMBRANE 13 HOMOLOG"/>
    <property type="match status" value="1"/>
</dbReference>
<name>A0AAV1C1Z6_OLDCO</name>
<gene>
    <name evidence="1" type="ORF">OLC1_LOCUS1969</name>
</gene>
<dbReference type="Gene3D" id="3.40.50.300">
    <property type="entry name" value="P-loop containing nucleotide triphosphate hydrolases"/>
    <property type="match status" value="1"/>
</dbReference>